<dbReference type="AlphaFoldDB" id="A0A3E0I0X9"/>
<proteinExistence type="predicted"/>
<protein>
    <recommendedName>
        <fullName evidence="5">Tat pathway signal protein</fullName>
    </recommendedName>
</protein>
<keyword evidence="2" id="KW-0732">Signal</keyword>
<dbReference type="EMBL" id="QUNO01000003">
    <property type="protein sequence ID" value="REH52200.1"/>
    <property type="molecule type" value="Genomic_DNA"/>
</dbReference>
<keyword evidence="4" id="KW-1185">Reference proteome</keyword>
<dbReference type="InterPro" id="IPR006311">
    <property type="entry name" value="TAT_signal"/>
</dbReference>
<gene>
    <name evidence="3" type="ORF">BCF44_103652</name>
</gene>
<name>A0A3E0I0X9_9PSEU</name>
<accession>A0A3E0I0X9</accession>
<sequence length="161" mass="15842">MTPLLGRRALLRLAALAAVAAPAVAACTTQPPAPPPPDPLAALADAAAADAATARGLVAAYPALAAKFQLVATNREAQAVALRKEIDRATPPPSTSASTTPSSPPQGKTYPDQAAAVAGLTASLGSAVEQATRVALNAPGYRAGLVGSVVAGCACLKELLS</sequence>
<dbReference type="Proteomes" id="UP000256269">
    <property type="component" value="Unassembled WGS sequence"/>
</dbReference>
<organism evidence="3 4">
    <name type="scientific">Kutzneria buriramensis</name>
    <dbReference type="NCBI Taxonomy" id="1045776"/>
    <lineage>
        <taxon>Bacteria</taxon>
        <taxon>Bacillati</taxon>
        <taxon>Actinomycetota</taxon>
        <taxon>Actinomycetes</taxon>
        <taxon>Pseudonocardiales</taxon>
        <taxon>Pseudonocardiaceae</taxon>
        <taxon>Kutzneria</taxon>
    </lineage>
</organism>
<evidence type="ECO:0008006" key="5">
    <source>
        <dbReference type="Google" id="ProtNLM"/>
    </source>
</evidence>
<feature type="signal peptide" evidence="2">
    <location>
        <begin position="1"/>
        <end position="25"/>
    </location>
</feature>
<feature type="region of interest" description="Disordered" evidence="1">
    <location>
        <begin position="82"/>
        <end position="111"/>
    </location>
</feature>
<comment type="caution">
    <text evidence="3">The sequence shown here is derived from an EMBL/GenBank/DDBJ whole genome shotgun (WGS) entry which is preliminary data.</text>
</comment>
<reference evidence="3 4" key="1">
    <citation type="submission" date="2018-08" db="EMBL/GenBank/DDBJ databases">
        <title>Genomic Encyclopedia of Archaeal and Bacterial Type Strains, Phase II (KMG-II): from individual species to whole genera.</title>
        <authorList>
            <person name="Goeker M."/>
        </authorList>
    </citation>
    <scope>NUCLEOTIDE SEQUENCE [LARGE SCALE GENOMIC DNA]</scope>
    <source>
        <strain evidence="3 4">DSM 45791</strain>
    </source>
</reference>
<evidence type="ECO:0000256" key="2">
    <source>
        <dbReference type="SAM" id="SignalP"/>
    </source>
</evidence>
<dbReference type="PROSITE" id="PS51318">
    <property type="entry name" value="TAT"/>
    <property type="match status" value="1"/>
</dbReference>
<feature type="chain" id="PRO_5017598276" description="Tat pathway signal protein" evidence="2">
    <location>
        <begin position="26"/>
        <end position="161"/>
    </location>
</feature>
<evidence type="ECO:0000313" key="3">
    <source>
        <dbReference type="EMBL" id="REH52200.1"/>
    </source>
</evidence>
<dbReference type="RefSeq" id="WP_246014952.1">
    <property type="nucleotide sequence ID" value="NZ_CP144375.1"/>
</dbReference>
<dbReference type="PROSITE" id="PS51257">
    <property type="entry name" value="PROKAR_LIPOPROTEIN"/>
    <property type="match status" value="1"/>
</dbReference>
<evidence type="ECO:0000313" key="4">
    <source>
        <dbReference type="Proteomes" id="UP000256269"/>
    </source>
</evidence>
<evidence type="ECO:0000256" key="1">
    <source>
        <dbReference type="SAM" id="MobiDB-lite"/>
    </source>
</evidence>